<dbReference type="PRINTS" id="PR00368">
    <property type="entry name" value="FADPNR"/>
</dbReference>
<sequence>MKRYLAYYNENHCENRNYDVVIVGAGIGGLYTSLMLPKNLKIAVLSKKDIYDSDSCMAQGGIAASIQDDNRKLHVEDTINAGCYVNNLEAVNTLVDESEEAIESLIKLGVNFDRDLKGNFYRSFEGNHSIPRILHVNGDSTGKGIMDALIKEVKNAPNIEVIPNVFALDIIEEDNKCNGIVAYYKDKFVYFKSRQCVMASGGIGQLFSKTTNADILTGDGIAMAIRANVELDNMEYIQFHPTAFYSQDFDNKLFLISEAVRGEGAMLRNSSGKRFMKKYDNRMELAPRDIVARAISHEIDKSNSNCVYLDATMYNRDFLKNRFNKIYSECKNNGLQIEKDYIPVIPAEHYFMGGIKVDLYSRTNMTNLYAVGECACTGVHGANRLASNSLIEAVVFGKRAAGDISKRINYDFEDNISTINTRNNPPNKGRQEFDVDFLKLRIDLKKLMDSSVGIIRNIDKLQNALNFVDEVLFKIENLKFNSVLDAEVYNMYLVARSIIESILNTKDSIGSNYVEEYSRHSVV</sequence>
<dbReference type="Gene3D" id="1.20.58.100">
    <property type="entry name" value="Fumarate reductase/succinate dehydrogenase flavoprotein-like, C-terminal domain"/>
    <property type="match status" value="1"/>
</dbReference>
<dbReference type="Gene3D" id="3.90.700.10">
    <property type="entry name" value="Succinate dehydrogenase/fumarate reductase flavoprotein, catalytic domain"/>
    <property type="match status" value="1"/>
</dbReference>
<dbReference type="NCBIfam" id="TIGR00551">
    <property type="entry name" value="nadB"/>
    <property type="match status" value="1"/>
</dbReference>
<dbReference type="Proteomes" id="UP001519307">
    <property type="component" value="Unassembled WGS sequence"/>
</dbReference>
<gene>
    <name evidence="14" type="ORF">J2Z42_001188</name>
</gene>
<evidence type="ECO:0000256" key="9">
    <source>
        <dbReference type="ARBA" id="ARBA00023002"/>
    </source>
</evidence>
<comment type="similarity">
    <text evidence="3 12">Belongs to the FAD-dependent oxidoreductase 2 family. NadB subfamily.</text>
</comment>
<dbReference type="InterPro" id="IPR027477">
    <property type="entry name" value="Succ_DH/fumarate_Rdtase_cat_sf"/>
</dbReference>
<comment type="subcellular location">
    <subcellularLocation>
        <location evidence="12">Cytoplasm</location>
    </subcellularLocation>
</comment>
<evidence type="ECO:0000259" key="13">
    <source>
        <dbReference type="Pfam" id="PF00890"/>
    </source>
</evidence>
<feature type="domain" description="FAD-dependent oxidoreductase 2 FAD-binding" evidence="13">
    <location>
        <begin position="19"/>
        <end position="390"/>
    </location>
</feature>
<comment type="catalytic activity">
    <reaction evidence="10">
        <text>L-aspartate + O2 = iminosuccinate + H2O2</text>
        <dbReference type="Rhea" id="RHEA:25876"/>
        <dbReference type="ChEBI" id="CHEBI:15379"/>
        <dbReference type="ChEBI" id="CHEBI:16240"/>
        <dbReference type="ChEBI" id="CHEBI:29991"/>
        <dbReference type="ChEBI" id="CHEBI:77875"/>
        <dbReference type="EC" id="1.4.3.16"/>
    </reaction>
    <physiologicalReaction direction="left-to-right" evidence="10">
        <dbReference type="Rhea" id="RHEA:25877"/>
    </physiologicalReaction>
</comment>
<evidence type="ECO:0000256" key="1">
    <source>
        <dbReference type="ARBA" id="ARBA00001974"/>
    </source>
</evidence>
<dbReference type="EC" id="1.4.3.16" evidence="4 11"/>
<dbReference type="GO" id="GO:0008734">
    <property type="term" value="F:L-aspartate oxidase activity"/>
    <property type="evidence" value="ECO:0007669"/>
    <property type="project" value="UniProtKB-EC"/>
</dbReference>
<comment type="function">
    <text evidence="12">Catalyzes the oxidation of L-aspartate to iminoaspartate.</text>
</comment>
<evidence type="ECO:0000256" key="4">
    <source>
        <dbReference type="ARBA" id="ARBA00012173"/>
    </source>
</evidence>
<organism evidence="14 15">
    <name type="scientific">Clostridium algifaecis</name>
    <dbReference type="NCBI Taxonomy" id="1472040"/>
    <lineage>
        <taxon>Bacteria</taxon>
        <taxon>Bacillati</taxon>
        <taxon>Bacillota</taxon>
        <taxon>Clostridia</taxon>
        <taxon>Eubacteriales</taxon>
        <taxon>Clostridiaceae</taxon>
        <taxon>Clostridium</taxon>
    </lineage>
</organism>
<keyword evidence="9 12" id="KW-0560">Oxidoreductase</keyword>
<keyword evidence="8 12" id="KW-0274">FAD</keyword>
<dbReference type="EMBL" id="JAGGLM010000005">
    <property type="protein sequence ID" value="MBP2032516.1"/>
    <property type="molecule type" value="Genomic_DNA"/>
</dbReference>
<reference evidence="14 15" key="1">
    <citation type="submission" date="2021-03" db="EMBL/GenBank/DDBJ databases">
        <title>Genomic Encyclopedia of Type Strains, Phase IV (KMG-IV): sequencing the most valuable type-strain genomes for metagenomic binning, comparative biology and taxonomic classification.</title>
        <authorList>
            <person name="Goeker M."/>
        </authorList>
    </citation>
    <scope>NUCLEOTIDE SEQUENCE [LARGE SCALE GENOMIC DNA]</scope>
    <source>
        <strain evidence="14 15">DSM 28783</strain>
    </source>
</reference>
<evidence type="ECO:0000256" key="3">
    <source>
        <dbReference type="ARBA" id="ARBA00008562"/>
    </source>
</evidence>
<dbReference type="NCBIfam" id="NF004820">
    <property type="entry name" value="PRK06175.1"/>
    <property type="match status" value="1"/>
</dbReference>
<dbReference type="SUPFAM" id="SSF56425">
    <property type="entry name" value="Succinate dehydrogenase/fumarate reductase flavoprotein, catalytic domain"/>
    <property type="match status" value="1"/>
</dbReference>
<accession>A0ABS4KSR6</accession>
<evidence type="ECO:0000256" key="5">
    <source>
        <dbReference type="ARBA" id="ARBA00021901"/>
    </source>
</evidence>
<dbReference type="InterPro" id="IPR003953">
    <property type="entry name" value="FAD-dep_OxRdtase_2_FAD-bd"/>
</dbReference>
<evidence type="ECO:0000313" key="15">
    <source>
        <dbReference type="Proteomes" id="UP001519307"/>
    </source>
</evidence>
<name>A0ABS4KSR6_9CLOT</name>
<dbReference type="SUPFAM" id="SSF51905">
    <property type="entry name" value="FAD/NAD(P)-binding domain"/>
    <property type="match status" value="1"/>
</dbReference>
<evidence type="ECO:0000256" key="7">
    <source>
        <dbReference type="ARBA" id="ARBA00022642"/>
    </source>
</evidence>
<evidence type="ECO:0000256" key="11">
    <source>
        <dbReference type="NCBIfam" id="TIGR00551"/>
    </source>
</evidence>
<evidence type="ECO:0000256" key="6">
    <source>
        <dbReference type="ARBA" id="ARBA00022630"/>
    </source>
</evidence>
<comment type="caution">
    <text evidence="14">The sequence shown here is derived from an EMBL/GenBank/DDBJ whole genome shotgun (WGS) entry which is preliminary data.</text>
</comment>
<evidence type="ECO:0000256" key="12">
    <source>
        <dbReference type="RuleBase" id="RU362049"/>
    </source>
</evidence>
<dbReference type="InterPro" id="IPR005288">
    <property type="entry name" value="NadB"/>
</dbReference>
<dbReference type="Pfam" id="PF00890">
    <property type="entry name" value="FAD_binding_2"/>
    <property type="match status" value="1"/>
</dbReference>
<comment type="pathway">
    <text evidence="2 12">Cofactor biosynthesis; NAD(+) biosynthesis; iminoaspartate from L-aspartate (oxidase route): step 1/1.</text>
</comment>
<dbReference type="PANTHER" id="PTHR42716">
    <property type="entry name" value="L-ASPARTATE OXIDASE"/>
    <property type="match status" value="1"/>
</dbReference>
<keyword evidence="6 12" id="KW-0285">Flavoprotein</keyword>
<dbReference type="Gene3D" id="3.50.50.60">
    <property type="entry name" value="FAD/NAD(P)-binding domain"/>
    <property type="match status" value="1"/>
</dbReference>
<proteinExistence type="inferred from homology"/>
<evidence type="ECO:0000256" key="2">
    <source>
        <dbReference type="ARBA" id="ARBA00004950"/>
    </source>
</evidence>
<dbReference type="InterPro" id="IPR037099">
    <property type="entry name" value="Fum_R/Succ_DH_flav-like_C_sf"/>
</dbReference>
<protein>
    <recommendedName>
        <fullName evidence="5 11">L-aspartate oxidase</fullName>
        <ecNumber evidence="4 11">1.4.3.16</ecNumber>
    </recommendedName>
</protein>
<evidence type="ECO:0000256" key="10">
    <source>
        <dbReference type="ARBA" id="ARBA00048305"/>
    </source>
</evidence>
<dbReference type="PANTHER" id="PTHR42716:SF2">
    <property type="entry name" value="L-ASPARTATE OXIDASE, CHLOROPLASTIC"/>
    <property type="match status" value="1"/>
</dbReference>
<comment type="cofactor">
    <cofactor evidence="1 12">
        <name>FAD</name>
        <dbReference type="ChEBI" id="CHEBI:57692"/>
    </cofactor>
</comment>
<dbReference type="RefSeq" id="WP_209701708.1">
    <property type="nucleotide sequence ID" value="NZ_JAGGLM010000005.1"/>
</dbReference>
<keyword evidence="7 12" id="KW-0662">Pyridine nucleotide biosynthesis</keyword>
<keyword evidence="15" id="KW-1185">Reference proteome</keyword>
<dbReference type="SUPFAM" id="SSF46977">
    <property type="entry name" value="Succinate dehydrogenase/fumarate reductase flavoprotein C-terminal domain"/>
    <property type="match status" value="1"/>
</dbReference>
<dbReference type="InterPro" id="IPR036188">
    <property type="entry name" value="FAD/NAD-bd_sf"/>
</dbReference>
<evidence type="ECO:0000313" key="14">
    <source>
        <dbReference type="EMBL" id="MBP2032516.1"/>
    </source>
</evidence>
<evidence type="ECO:0000256" key="8">
    <source>
        <dbReference type="ARBA" id="ARBA00022827"/>
    </source>
</evidence>